<keyword evidence="1" id="KW-0812">Transmembrane</keyword>
<evidence type="ECO:0000256" key="1">
    <source>
        <dbReference type="SAM" id="Phobius"/>
    </source>
</evidence>
<dbReference type="Pfam" id="PF07963">
    <property type="entry name" value="N_methyl"/>
    <property type="match status" value="1"/>
</dbReference>
<organism evidence="2 3">
    <name type="scientific">Uliginosibacterium silvisoli</name>
    <dbReference type="NCBI Taxonomy" id="3114758"/>
    <lineage>
        <taxon>Bacteria</taxon>
        <taxon>Pseudomonadati</taxon>
        <taxon>Pseudomonadota</taxon>
        <taxon>Betaproteobacteria</taxon>
        <taxon>Rhodocyclales</taxon>
        <taxon>Zoogloeaceae</taxon>
        <taxon>Uliginosibacterium</taxon>
    </lineage>
</organism>
<dbReference type="InterPro" id="IPR012902">
    <property type="entry name" value="N_methyl_site"/>
</dbReference>
<feature type="transmembrane region" description="Helical" evidence="1">
    <location>
        <begin position="14"/>
        <end position="34"/>
    </location>
</feature>
<dbReference type="NCBIfam" id="TIGR02532">
    <property type="entry name" value="IV_pilin_GFxxxE"/>
    <property type="match status" value="1"/>
</dbReference>
<evidence type="ECO:0000313" key="3">
    <source>
        <dbReference type="Proteomes" id="UP001331561"/>
    </source>
</evidence>
<gene>
    <name evidence="2" type="ORF">VVD49_10095</name>
</gene>
<reference evidence="2 3" key="1">
    <citation type="submission" date="2024-01" db="EMBL/GenBank/DDBJ databases">
        <title>Uliginosibacterium soil sp. nov.</title>
        <authorList>
            <person name="Lv Y."/>
        </authorList>
    </citation>
    <scope>NUCLEOTIDE SEQUENCE [LARGE SCALE GENOMIC DNA]</scope>
    <source>
        <strain evidence="2 3">H3</strain>
    </source>
</reference>
<comment type="caution">
    <text evidence="2">The sequence shown here is derived from an EMBL/GenBank/DDBJ whole genome shotgun (WGS) entry which is preliminary data.</text>
</comment>
<accession>A0ABU6K3N6</accession>
<protein>
    <submittedName>
        <fullName evidence="2">Type II secretion system protein</fullName>
    </submittedName>
</protein>
<dbReference type="Proteomes" id="UP001331561">
    <property type="component" value="Unassembled WGS sequence"/>
</dbReference>
<keyword evidence="3" id="KW-1185">Reference proteome</keyword>
<sequence length="158" mass="16465">MCANPGRANAVQGFTMIELITVMILLGIIAAVAMPRFASRGDFDVLGFRQQTMQALRFAQKTAIAKRRPVCVSQTAGALTLTFADAYGAAACNTAVLNPATGSAYLQPVPSGVGITALNFTYDPLGRPSFGAAQTLNVTSSGATTQSIVIEAETGYVR</sequence>
<dbReference type="InterPro" id="IPR045584">
    <property type="entry name" value="Pilin-like"/>
</dbReference>
<dbReference type="Gene3D" id="3.30.700.10">
    <property type="entry name" value="Glycoprotein, Type 4 Pilin"/>
    <property type="match status" value="1"/>
</dbReference>
<keyword evidence="1" id="KW-0472">Membrane</keyword>
<proteinExistence type="predicted"/>
<dbReference type="RefSeq" id="WP_327599960.1">
    <property type="nucleotide sequence ID" value="NZ_JAYXHS010000002.1"/>
</dbReference>
<name>A0ABU6K3N6_9RHOO</name>
<keyword evidence="1" id="KW-1133">Transmembrane helix</keyword>
<dbReference type="SUPFAM" id="SSF54523">
    <property type="entry name" value="Pili subunits"/>
    <property type="match status" value="1"/>
</dbReference>
<dbReference type="EMBL" id="JAYXHS010000002">
    <property type="protein sequence ID" value="MEC5386077.1"/>
    <property type="molecule type" value="Genomic_DNA"/>
</dbReference>
<evidence type="ECO:0000313" key="2">
    <source>
        <dbReference type="EMBL" id="MEC5386077.1"/>
    </source>
</evidence>